<evidence type="ECO:0000313" key="2">
    <source>
        <dbReference type="EMBL" id="CAI8858770.1"/>
    </source>
</evidence>
<protein>
    <submittedName>
        <fullName evidence="2">Uncharacterized protein</fullName>
    </submittedName>
</protein>
<feature type="region of interest" description="Disordered" evidence="1">
    <location>
        <begin position="1"/>
        <end position="60"/>
    </location>
</feature>
<proteinExistence type="predicted"/>
<sequence>MRLDRPREMGPGGDGHTVWLRLADGGGQHGCGQEAPPHSAAGSLRAGRPRVEATRVREGQVGDRAARLKGVTARPPFLTVTNPHFFGNQPPP</sequence>
<organism evidence="2 3">
    <name type="scientific">Methylocaldum szegediense</name>
    <dbReference type="NCBI Taxonomy" id="73780"/>
    <lineage>
        <taxon>Bacteria</taxon>
        <taxon>Pseudomonadati</taxon>
        <taxon>Pseudomonadota</taxon>
        <taxon>Gammaproteobacteria</taxon>
        <taxon>Methylococcales</taxon>
        <taxon>Methylococcaceae</taxon>
        <taxon>Methylocaldum</taxon>
    </lineage>
</organism>
<name>A0ABN8X8Z8_9GAMM</name>
<feature type="compositionally biased region" description="Basic and acidic residues" evidence="1">
    <location>
        <begin position="49"/>
        <end position="60"/>
    </location>
</feature>
<keyword evidence="3" id="KW-1185">Reference proteome</keyword>
<evidence type="ECO:0000256" key="1">
    <source>
        <dbReference type="SAM" id="MobiDB-lite"/>
    </source>
</evidence>
<dbReference type="EMBL" id="OX458333">
    <property type="protein sequence ID" value="CAI8858770.1"/>
    <property type="molecule type" value="Genomic_DNA"/>
</dbReference>
<dbReference type="Proteomes" id="UP001162030">
    <property type="component" value="Chromosome"/>
</dbReference>
<accession>A0ABN8X8Z8</accession>
<gene>
    <name evidence="2" type="ORF">MSZNOR_2652</name>
</gene>
<reference evidence="2 3" key="1">
    <citation type="submission" date="2023-03" db="EMBL/GenBank/DDBJ databases">
        <authorList>
            <person name="Pearce D."/>
        </authorList>
    </citation>
    <scope>NUCLEOTIDE SEQUENCE [LARGE SCALE GENOMIC DNA]</scope>
    <source>
        <strain evidence="2">Msz</strain>
    </source>
</reference>
<evidence type="ECO:0000313" key="3">
    <source>
        <dbReference type="Proteomes" id="UP001162030"/>
    </source>
</evidence>